<dbReference type="RefSeq" id="XP_013911016.1">
    <property type="nucleotide sequence ID" value="XM_014055541.1"/>
</dbReference>
<feature type="domain" description="Vacuolar protein sorting-associated protein 13 VPS13 adaptor binding" evidence="2">
    <location>
        <begin position="5"/>
        <end position="99"/>
    </location>
</feature>
<dbReference type="InterPro" id="IPR009543">
    <property type="entry name" value="VPS13_VAB"/>
</dbReference>
<evidence type="ECO:0000259" key="2">
    <source>
        <dbReference type="Pfam" id="PF25036"/>
    </source>
</evidence>
<protein>
    <submittedName>
        <fullName evidence="4">Vacuolar protein sorting-associated protein 13D-like</fullName>
    </submittedName>
</protein>
<dbReference type="Proteomes" id="UP000504617">
    <property type="component" value="Unplaced"/>
</dbReference>
<dbReference type="Pfam" id="PF25036">
    <property type="entry name" value="VPS13_VAB"/>
    <property type="match status" value="1"/>
</dbReference>
<feature type="non-terminal residue" evidence="4">
    <location>
        <position position="227"/>
    </location>
</feature>
<evidence type="ECO:0000313" key="4">
    <source>
        <dbReference type="RefSeq" id="XP_013911016.1"/>
    </source>
</evidence>
<dbReference type="GO" id="GO:0006623">
    <property type="term" value="P:protein targeting to vacuole"/>
    <property type="evidence" value="ECO:0007669"/>
    <property type="project" value="TreeGrafter"/>
</dbReference>
<dbReference type="GO" id="GO:0007005">
    <property type="term" value="P:mitochondrion organization"/>
    <property type="evidence" value="ECO:0007669"/>
    <property type="project" value="TreeGrafter"/>
</dbReference>
<evidence type="ECO:0000313" key="3">
    <source>
        <dbReference type="Proteomes" id="UP000504617"/>
    </source>
</evidence>
<keyword evidence="3" id="KW-1185">Reference proteome</keyword>
<dbReference type="GeneID" id="106540443"/>
<dbReference type="InterPro" id="IPR026847">
    <property type="entry name" value="VPS13"/>
</dbReference>
<proteinExistence type="predicted"/>
<name>A0A6I9X9M8_9SAUR</name>
<dbReference type="KEGG" id="tsr:106540443"/>
<dbReference type="PANTHER" id="PTHR16166">
    <property type="entry name" value="VACUOLAR PROTEIN SORTING-ASSOCIATED PROTEIN VPS13"/>
    <property type="match status" value="1"/>
</dbReference>
<accession>A0A6I9X9M8</accession>
<dbReference type="PANTHER" id="PTHR16166:SF141">
    <property type="entry name" value="INTERMEMBRANE LIPID TRANSFER PROTEIN VPS13D"/>
    <property type="match status" value="1"/>
</dbReference>
<dbReference type="AlphaFoldDB" id="A0A6I9X9M8"/>
<gene>
    <name evidence="4" type="primary">LOC106540443</name>
</gene>
<dbReference type="GO" id="GO:0045053">
    <property type="term" value="P:protein retention in Golgi apparatus"/>
    <property type="evidence" value="ECO:0007669"/>
    <property type="project" value="TreeGrafter"/>
</dbReference>
<dbReference type="OrthoDB" id="272810at2759"/>
<feature type="region of interest" description="Disordered" evidence="1">
    <location>
        <begin position="202"/>
        <end position="227"/>
    </location>
</feature>
<reference evidence="4" key="1">
    <citation type="submission" date="2025-08" db="UniProtKB">
        <authorList>
            <consortium name="RefSeq"/>
        </authorList>
    </citation>
    <scope>IDENTIFICATION</scope>
</reference>
<organism evidence="3 4">
    <name type="scientific">Thamnophis sirtalis</name>
    <dbReference type="NCBI Taxonomy" id="35019"/>
    <lineage>
        <taxon>Eukaryota</taxon>
        <taxon>Metazoa</taxon>
        <taxon>Chordata</taxon>
        <taxon>Craniata</taxon>
        <taxon>Vertebrata</taxon>
        <taxon>Euteleostomi</taxon>
        <taxon>Lepidosauria</taxon>
        <taxon>Squamata</taxon>
        <taxon>Bifurcata</taxon>
        <taxon>Unidentata</taxon>
        <taxon>Episquamata</taxon>
        <taxon>Toxicofera</taxon>
        <taxon>Serpentes</taxon>
        <taxon>Colubroidea</taxon>
        <taxon>Colubridae</taxon>
        <taxon>Natricinae</taxon>
        <taxon>Thamnophis</taxon>
    </lineage>
</organism>
<sequence>MDAPNCIWSGGFEVNKNNSFHINMRDTLGKCFFLQVEITLKRATYCVSFSDTDQFPPPFRIDNFSKVPVVFSQHGVAEPRLSTEVKPSTTLDYAWDEPTLPPYVTLTVKGAGSSEVTCCMNDFQESKQLYYENFIYIAATYTFSGVQEESGRPVAANKDLACAELVLDVSPKTQRVVLKKKEPGKRSQLWRMTVSGMLCHEGSAVPRHPNKPSPPHSAESSMILDIA</sequence>
<evidence type="ECO:0000256" key="1">
    <source>
        <dbReference type="SAM" id="MobiDB-lite"/>
    </source>
</evidence>